<dbReference type="EMBL" id="BJTG01000007">
    <property type="protein sequence ID" value="GEJ58304.1"/>
    <property type="molecule type" value="Genomic_DNA"/>
</dbReference>
<gene>
    <name evidence="14" type="primary">ugd_2</name>
    <name evidence="14" type="ORF">AMYX_30450</name>
</gene>
<dbReference type="EC" id="1.1.1.22" evidence="3 9"/>
<keyword evidence="6 9" id="KW-0520">NAD</keyword>
<dbReference type="AlphaFoldDB" id="A0A7I9VPG0"/>
<feature type="binding site" evidence="12">
    <location>
        <position position="152"/>
    </location>
    <ligand>
        <name>NAD(+)</name>
        <dbReference type="ChEBI" id="CHEBI:57540"/>
    </ligand>
</feature>
<evidence type="ECO:0000256" key="6">
    <source>
        <dbReference type="ARBA" id="ARBA00023027"/>
    </source>
</evidence>
<dbReference type="InterPro" id="IPR001732">
    <property type="entry name" value="UDP-Glc/GDP-Man_DH_N"/>
</dbReference>
<dbReference type="PANTHER" id="PTHR43750:SF3">
    <property type="entry name" value="UDP-GLUCOSE 6-DEHYDROGENASE TUAD"/>
    <property type="match status" value="1"/>
</dbReference>
<evidence type="ECO:0000259" key="13">
    <source>
        <dbReference type="SMART" id="SM00984"/>
    </source>
</evidence>
<accession>A0A7I9VPG0</accession>
<evidence type="ECO:0000256" key="2">
    <source>
        <dbReference type="ARBA" id="ARBA00006601"/>
    </source>
</evidence>
<dbReference type="PIRSF" id="PIRSF000124">
    <property type="entry name" value="UDPglc_GDPman_dh"/>
    <property type="match status" value="1"/>
</dbReference>
<dbReference type="Pfam" id="PF03721">
    <property type="entry name" value="UDPG_MGDP_dh_N"/>
    <property type="match status" value="1"/>
</dbReference>
<evidence type="ECO:0000256" key="7">
    <source>
        <dbReference type="ARBA" id="ARBA00047473"/>
    </source>
</evidence>
<dbReference type="Proteomes" id="UP000503640">
    <property type="component" value="Unassembled WGS sequence"/>
</dbReference>
<feature type="binding site" evidence="12">
    <location>
        <position position="328"/>
    </location>
    <ligand>
        <name>NAD(+)</name>
        <dbReference type="ChEBI" id="CHEBI:57540"/>
    </ligand>
</feature>
<evidence type="ECO:0000256" key="5">
    <source>
        <dbReference type="ARBA" id="ARBA00023002"/>
    </source>
</evidence>
<comment type="similarity">
    <text evidence="2 9">Belongs to the UDP-glucose/GDP-mannose dehydrogenase family.</text>
</comment>
<feature type="binding site" evidence="11">
    <location>
        <position position="321"/>
    </location>
    <ligand>
        <name>substrate</name>
    </ligand>
</feature>
<organism evidence="14 15">
    <name type="scientific">Anaeromyxobacter diazotrophicus</name>
    <dbReference type="NCBI Taxonomy" id="2590199"/>
    <lineage>
        <taxon>Bacteria</taxon>
        <taxon>Pseudomonadati</taxon>
        <taxon>Myxococcota</taxon>
        <taxon>Myxococcia</taxon>
        <taxon>Myxococcales</taxon>
        <taxon>Cystobacterineae</taxon>
        <taxon>Anaeromyxobacteraceae</taxon>
        <taxon>Anaeromyxobacter</taxon>
    </lineage>
</organism>
<evidence type="ECO:0000256" key="10">
    <source>
        <dbReference type="PIRSR" id="PIRSR500134-1"/>
    </source>
</evidence>
<dbReference type="SUPFAM" id="SSF51735">
    <property type="entry name" value="NAD(P)-binding Rossmann-fold domains"/>
    <property type="match status" value="1"/>
</dbReference>
<comment type="function">
    <text evidence="8">Catalyzes the conversion of UDP-glucose into UDP-glucuronate, one of the precursors of teichuronic acid.</text>
</comment>
<dbReference type="PROSITE" id="PS51257">
    <property type="entry name" value="PROKAR_LIPOPROTEIN"/>
    <property type="match status" value="1"/>
</dbReference>
<feature type="binding site" evidence="12">
    <location>
        <position position="30"/>
    </location>
    <ligand>
        <name>NAD(+)</name>
        <dbReference type="ChEBI" id="CHEBI:57540"/>
    </ligand>
</feature>
<dbReference type="PANTHER" id="PTHR43750">
    <property type="entry name" value="UDP-GLUCOSE 6-DEHYDROGENASE TUAD"/>
    <property type="match status" value="1"/>
</dbReference>
<dbReference type="NCBIfam" id="TIGR03026">
    <property type="entry name" value="NDP-sugDHase"/>
    <property type="match status" value="1"/>
</dbReference>
<dbReference type="InterPro" id="IPR036220">
    <property type="entry name" value="UDP-Glc/GDP-Man_DH_C_sf"/>
</dbReference>
<dbReference type="Pfam" id="PF00984">
    <property type="entry name" value="UDPG_MGDP_dh"/>
    <property type="match status" value="1"/>
</dbReference>
<dbReference type="InterPro" id="IPR008927">
    <property type="entry name" value="6-PGluconate_DH-like_C_sf"/>
</dbReference>
<dbReference type="PIRSF" id="PIRSF500134">
    <property type="entry name" value="UDPglc_DH_bac"/>
    <property type="match status" value="1"/>
</dbReference>
<dbReference type="GO" id="GO:0006065">
    <property type="term" value="P:UDP-glucuronate biosynthetic process"/>
    <property type="evidence" value="ECO:0007669"/>
    <property type="project" value="UniProtKB-UniPathway"/>
</dbReference>
<evidence type="ECO:0000313" key="14">
    <source>
        <dbReference type="EMBL" id="GEJ58304.1"/>
    </source>
</evidence>
<dbReference type="SUPFAM" id="SSF48179">
    <property type="entry name" value="6-phosphogluconate dehydrogenase C-terminal domain-like"/>
    <property type="match status" value="1"/>
</dbReference>
<dbReference type="InterPro" id="IPR036291">
    <property type="entry name" value="NAD(P)-bd_dom_sf"/>
</dbReference>
<evidence type="ECO:0000256" key="8">
    <source>
        <dbReference type="ARBA" id="ARBA00053241"/>
    </source>
</evidence>
<reference evidence="15" key="1">
    <citation type="journal article" date="2020" name="Appl. Environ. Microbiol.">
        <title>Diazotrophic Anaeromyxobacter Isolates from Soils.</title>
        <authorList>
            <person name="Masuda Y."/>
            <person name="Yamanaka H."/>
            <person name="Xu Z.X."/>
            <person name="Shiratori Y."/>
            <person name="Aono T."/>
            <person name="Amachi S."/>
            <person name="Senoo K."/>
            <person name="Itoh H."/>
        </authorList>
    </citation>
    <scope>NUCLEOTIDE SEQUENCE [LARGE SCALE GENOMIC DNA]</scope>
    <source>
        <strain evidence="15">R267</strain>
    </source>
</reference>
<evidence type="ECO:0000256" key="3">
    <source>
        <dbReference type="ARBA" id="ARBA00012954"/>
    </source>
</evidence>
<comment type="catalytic activity">
    <reaction evidence="7 9">
        <text>UDP-alpha-D-glucose + 2 NAD(+) + H2O = UDP-alpha-D-glucuronate + 2 NADH + 3 H(+)</text>
        <dbReference type="Rhea" id="RHEA:23596"/>
        <dbReference type="ChEBI" id="CHEBI:15377"/>
        <dbReference type="ChEBI" id="CHEBI:15378"/>
        <dbReference type="ChEBI" id="CHEBI:57540"/>
        <dbReference type="ChEBI" id="CHEBI:57945"/>
        <dbReference type="ChEBI" id="CHEBI:58052"/>
        <dbReference type="ChEBI" id="CHEBI:58885"/>
        <dbReference type="EC" id="1.1.1.22"/>
    </reaction>
</comment>
<evidence type="ECO:0000256" key="11">
    <source>
        <dbReference type="PIRSR" id="PIRSR500134-2"/>
    </source>
</evidence>
<proteinExistence type="inferred from homology"/>
<feature type="binding site" evidence="11">
    <location>
        <begin position="149"/>
        <end position="152"/>
    </location>
    <ligand>
        <name>substrate</name>
    </ligand>
</feature>
<feature type="binding site" evidence="11">
    <location>
        <begin position="249"/>
        <end position="253"/>
    </location>
    <ligand>
        <name>substrate</name>
    </ligand>
</feature>
<evidence type="ECO:0000256" key="1">
    <source>
        <dbReference type="ARBA" id="ARBA00004701"/>
    </source>
</evidence>
<feature type="binding site" evidence="12">
    <location>
        <position position="120"/>
    </location>
    <ligand>
        <name>NAD(+)</name>
        <dbReference type="ChEBI" id="CHEBI:57540"/>
    </ligand>
</feature>
<dbReference type="InterPro" id="IPR014026">
    <property type="entry name" value="UDP-Glc/GDP-Man_DH_dimer"/>
</dbReference>
<keyword evidence="15" id="KW-1185">Reference proteome</keyword>
<dbReference type="Gene3D" id="1.20.5.100">
    <property type="entry name" value="Cytochrome c1, transmembrane anchor, C-terminal"/>
    <property type="match status" value="1"/>
</dbReference>
<dbReference type="SUPFAM" id="SSF52413">
    <property type="entry name" value="UDP-glucose/GDP-mannose dehydrogenase C-terminal domain"/>
    <property type="match status" value="1"/>
</dbReference>
<dbReference type="RefSeq" id="WP_176066717.1">
    <property type="nucleotide sequence ID" value="NZ_BJTG01000007.1"/>
</dbReference>
<dbReference type="InterPro" id="IPR014027">
    <property type="entry name" value="UDP-Glc/GDP-Man_DH_C"/>
</dbReference>
<comment type="caution">
    <text evidence="14">The sequence shown here is derived from an EMBL/GenBank/DDBJ whole genome shotgun (WGS) entry which is preliminary data.</text>
</comment>
<feature type="domain" description="UDP-glucose/GDP-mannose dehydrogenase C-terminal" evidence="13">
    <location>
        <begin position="314"/>
        <end position="416"/>
    </location>
</feature>
<keyword evidence="5 9" id="KW-0560">Oxidoreductase</keyword>
<feature type="active site" description="Nucleophile" evidence="10">
    <location>
        <position position="260"/>
    </location>
</feature>
<dbReference type="UniPathway" id="UPA00038">
    <property type="reaction ID" value="UER00491"/>
</dbReference>
<dbReference type="Gene3D" id="3.40.50.720">
    <property type="entry name" value="NAD(P)-binding Rossmann-like Domain"/>
    <property type="match status" value="2"/>
</dbReference>
<comment type="pathway">
    <text evidence="1">Nucleotide-sugar biosynthesis; UDP-alpha-D-glucuronate biosynthesis; UDP-alpha-D-glucuronate from UDP-alpha-D-glucose: step 1/1.</text>
</comment>
<protein>
    <recommendedName>
        <fullName evidence="4 9">UDP-glucose 6-dehydrogenase</fullName>
        <ecNumber evidence="3 9">1.1.1.22</ecNumber>
    </recommendedName>
</protein>
<sequence>MRISVVGSGYVGLVAGACLADSGNAVTCIDTDEQKIRWLEDGYLPIYEPGLEDLVRRNVRQKRLAFSTDYASVAKAQVVFIAVGTPPGDDGSADLRHVLAAAAEIARHLREYTAVVLKSTVPVGTTDQVREAMARLTEAEFDVVSNPEFLKEGAAIDDFQKPDRVVVGTASERARKLLAEIYAPFVRTEKPILFMDPRSAELTKYAANAMLATRISFMNDIALLCERIGADVDQVRKGAGADRRIGYSFLFPGVGYGGSCFPKDVSALIAAGRETGVDLEILKAVEHTNRRQKRALVDKAMRHFAGAIAGKRFAVWGLAFKPKTDDMRESPAVEVIEGLLGKGATIRCHDPVAEAVAEKHFGARISYAETPYDCVEGADALFVVTEWNQFRKPDLTRIRQSMRLPVVFDGRNIFDPEAMREAGFVYYGIGRR</sequence>
<dbReference type="SMART" id="SM00984">
    <property type="entry name" value="UDPG_MGDP_dh_C"/>
    <property type="match status" value="1"/>
</dbReference>
<feature type="binding site" evidence="12">
    <location>
        <position position="35"/>
    </location>
    <ligand>
        <name>NAD(+)</name>
        <dbReference type="ChEBI" id="CHEBI:57540"/>
    </ligand>
</feature>
<dbReference type="Pfam" id="PF03720">
    <property type="entry name" value="UDPG_MGDP_dh_C"/>
    <property type="match status" value="1"/>
</dbReference>
<name>A0A7I9VPG0_9BACT</name>
<dbReference type="InterPro" id="IPR028357">
    <property type="entry name" value="UDPglc_DH_bac"/>
</dbReference>
<feature type="binding site" evidence="12">
    <location>
        <position position="263"/>
    </location>
    <ligand>
        <name>NAD(+)</name>
        <dbReference type="ChEBI" id="CHEBI:57540"/>
    </ligand>
</feature>
<feature type="binding site" evidence="12">
    <location>
        <position position="85"/>
    </location>
    <ligand>
        <name>NAD(+)</name>
        <dbReference type="ChEBI" id="CHEBI:57540"/>
    </ligand>
</feature>
<feature type="binding site" evidence="11">
    <location>
        <position position="204"/>
    </location>
    <ligand>
        <name>substrate</name>
    </ligand>
</feature>
<evidence type="ECO:0000313" key="15">
    <source>
        <dbReference type="Proteomes" id="UP000503640"/>
    </source>
</evidence>
<dbReference type="FunFam" id="1.20.5.100:FF:000001">
    <property type="entry name" value="UDP-glucose 6-dehydrogenase"/>
    <property type="match status" value="1"/>
</dbReference>
<evidence type="ECO:0000256" key="12">
    <source>
        <dbReference type="PIRSR" id="PIRSR500134-3"/>
    </source>
</evidence>
<dbReference type="InterPro" id="IPR017476">
    <property type="entry name" value="UDP-Glc/GDP-Man"/>
</dbReference>
<evidence type="ECO:0000256" key="4">
    <source>
        <dbReference type="ARBA" id="ARBA00015132"/>
    </source>
</evidence>
<dbReference type="GO" id="GO:0051287">
    <property type="term" value="F:NAD binding"/>
    <property type="evidence" value="ECO:0007669"/>
    <property type="project" value="InterPro"/>
</dbReference>
<dbReference type="GO" id="GO:0000271">
    <property type="term" value="P:polysaccharide biosynthetic process"/>
    <property type="evidence" value="ECO:0007669"/>
    <property type="project" value="InterPro"/>
</dbReference>
<feature type="binding site" evidence="11">
    <location>
        <position position="257"/>
    </location>
    <ligand>
        <name>substrate</name>
    </ligand>
</feature>
<evidence type="ECO:0000256" key="9">
    <source>
        <dbReference type="PIRNR" id="PIRNR000124"/>
    </source>
</evidence>
<dbReference type="GO" id="GO:0003979">
    <property type="term" value="F:UDP-glucose 6-dehydrogenase activity"/>
    <property type="evidence" value="ECO:0007669"/>
    <property type="project" value="UniProtKB-EC"/>
</dbReference>